<gene>
    <name evidence="2" type="ORF">NOCA2150147</name>
</gene>
<sequence>MTERPGAQLARRPLHFFLLADCSGSMAAGGKMTALNTAIREVLPHLAETSQSNPHAEVTVRVVAFATGARWHVEAPTTPEDLVWQDLTAKGYTDLGAALDLVSSALTVPPMEERALAPALVLVSDGMPTDDFGEALDRLLALPWGARSVRMAVAIGQDADYATLARFIGDPAIEPVTAASPEQLMMALRWATVHVARAASSLAPPGPPPIQVPHVWTDAPPEEIVW</sequence>
<evidence type="ECO:0000259" key="1">
    <source>
        <dbReference type="PROSITE" id="PS50234"/>
    </source>
</evidence>
<reference evidence="2" key="1">
    <citation type="submission" date="2015-08" db="EMBL/GenBank/DDBJ databases">
        <authorList>
            <person name="Babu N.S."/>
            <person name="Beckwith C.J."/>
            <person name="Beseler K.G."/>
            <person name="Brison A."/>
            <person name="Carone J.V."/>
            <person name="Caskin T.P."/>
            <person name="Diamond M."/>
            <person name="Durham M.E."/>
            <person name="Foxe J.M."/>
            <person name="Go M."/>
            <person name="Henderson B.A."/>
            <person name="Jones I.B."/>
            <person name="McGettigan J.A."/>
            <person name="Micheletti S.J."/>
            <person name="Nasrallah M.E."/>
            <person name="Ortiz D."/>
            <person name="Piller C.R."/>
            <person name="Privatt S.R."/>
            <person name="Schneider S.L."/>
            <person name="Sharp S."/>
            <person name="Smith T.C."/>
            <person name="Stanton J.D."/>
            <person name="Ullery H.E."/>
            <person name="Wilson R.J."/>
            <person name="Serrano M.G."/>
            <person name="Buck G."/>
            <person name="Lee V."/>
            <person name="Wang Y."/>
            <person name="Carvalho R."/>
            <person name="Voegtly L."/>
            <person name="Shi R."/>
            <person name="Duckworth R."/>
            <person name="Johnson A."/>
            <person name="Loviza R."/>
            <person name="Walstead R."/>
            <person name="Shah Z."/>
            <person name="Kiflezghi M."/>
            <person name="Wade K."/>
            <person name="Ball S.L."/>
            <person name="Bradley K.W."/>
            <person name="Asai D.J."/>
            <person name="Bowman C.A."/>
            <person name="Russell D.A."/>
            <person name="Pope W.H."/>
            <person name="Jacobs-Sera D."/>
            <person name="Hendrix R.W."/>
            <person name="Hatfull G.F."/>
        </authorList>
    </citation>
    <scope>NUCLEOTIDE SEQUENCE</scope>
</reference>
<dbReference type="SMART" id="SM00327">
    <property type="entry name" value="VWA"/>
    <property type="match status" value="1"/>
</dbReference>
<dbReference type="InterPro" id="IPR002035">
    <property type="entry name" value="VWF_A"/>
</dbReference>
<evidence type="ECO:0000313" key="2">
    <source>
        <dbReference type="EMBL" id="CUR54405.1"/>
    </source>
</evidence>
<dbReference type="SUPFAM" id="SSF53300">
    <property type="entry name" value="vWA-like"/>
    <property type="match status" value="1"/>
</dbReference>
<proteinExistence type="predicted"/>
<dbReference type="PROSITE" id="PS50234">
    <property type="entry name" value="VWFA"/>
    <property type="match status" value="1"/>
</dbReference>
<feature type="domain" description="VWFA" evidence="1">
    <location>
        <begin position="15"/>
        <end position="202"/>
    </location>
</feature>
<organism evidence="2">
    <name type="scientific">metagenome</name>
    <dbReference type="NCBI Taxonomy" id="256318"/>
    <lineage>
        <taxon>unclassified sequences</taxon>
        <taxon>metagenomes</taxon>
    </lineage>
</organism>
<dbReference type="Gene3D" id="3.40.50.410">
    <property type="entry name" value="von Willebrand factor, type A domain"/>
    <property type="match status" value="1"/>
</dbReference>
<name>A0A2P2BXB9_9ZZZZ</name>
<dbReference type="InterPro" id="IPR036465">
    <property type="entry name" value="vWFA_dom_sf"/>
</dbReference>
<accession>A0A2P2BXB9</accession>
<protein>
    <submittedName>
        <fullName evidence="2">Putative von Willebrand factor type A</fullName>
    </submittedName>
</protein>
<dbReference type="AlphaFoldDB" id="A0A2P2BXB9"/>
<dbReference type="EMBL" id="CZKA01000007">
    <property type="protein sequence ID" value="CUR54405.1"/>
    <property type="molecule type" value="Genomic_DNA"/>
</dbReference>
<dbReference type="Pfam" id="PF13519">
    <property type="entry name" value="VWA_2"/>
    <property type="match status" value="1"/>
</dbReference>